<evidence type="ECO:0000313" key="2">
    <source>
        <dbReference type="EMBL" id="GEO90712.1"/>
    </source>
</evidence>
<dbReference type="Proteomes" id="UP000321155">
    <property type="component" value="Unassembled WGS sequence"/>
</dbReference>
<proteinExistence type="predicted"/>
<organism evidence="2 3">
    <name type="scientific">Kocuria flava</name>
    <dbReference type="NCBI Taxonomy" id="446860"/>
    <lineage>
        <taxon>Bacteria</taxon>
        <taxon>Bacillati</taxon>
        <taxon>Actinomycetota</taxon>
        <taxon>Actinomycetes</taxon>
        <taxon>Micrococcales</taxon>
        <taxon>Micrococcaceae</taxon>
        <taxon>Kocuria</taxon>
    </lineage>
</organism>
<evidence type="ECO:0000313" key="3">
    <source>
        <dbReference type="Proteomes" id="UP000321155"/>
    </source>
</evidence>
<dbReference type="InterPro" id="IPR049311">
    <property type="entry name" value="GIY_YIG_cat"/>
</dbReference>
<dbReference type="EMBL" id="BJZR01000001">
    <property type="protein sequence ID" value="GEO90712.1"/>
    <property type="molecule type" value="Genomic_DNA"/>
</dbReference>
<dbReference type="RefSeq" id="WP_147050307.1">
    <property type="nucleotide sequence ID" value="NZ_BJZR01000001.1"/>
</dbReference>
<dbReference type="Pfam" id="PF20815">
    <property type="entry name" value="GIY_YIG_2"/>
    <property type="match status" value="1"/>
</dbReference>
<reference evidence="2 3" key="1">
    <citation type="submission" date="2019-07" db="EMBL/GenBank/DDBJ databases">
        <title>Whole genome shotgun sequence of Kocuria flava NBRC 107626.</title>
        <authorList>
            <person name="Hosoyama A."/>
            <person name="Uohara A."/>
            <person name="Ohji S."/>
            <person name="Ichikawa N."/>
        </authorList>
    </citation>
    <scope>NUCLEOTIDE SEQUENCE [LARGE SCALE GENOMIC DNA]</scope>
    <source>
        <strain evidence="2 3">NBRC 107626</strain>
    </source>
</reference>
<name>A0ABQ0WZH1_9MICC</name>
<feature type="domain" description="GIY-YIG catalytic" evidence="1">
    <location>
        <begin position="28"/>
        <end position="172"/>
    </location>
</feature>
<comment type="caution">
    <text evidence="2">The sequence shown here is derived from an EMBL/GenBank/DDBJ whole genome shotgun (WGS) entry which is preliminary data.</text>
</comment>
<sequence>MMPDPEVVPLDHVPVPVPDLPDLPRFPGVYSWWLAPSTADDPAAAGLVLPVDPSPLYRSESGALLLYVGRARRNLHQRIRRQHLQRTRSSALRRTLLASLWPLSPRWAEGAALDIRGRVDPGKQAEDRLSAWMSEHLLVGWIQLDDVAEVDALEAAWIACYAPPLNTDGTAHRPKLVSRKQDFVQEIRRRSALGGHSDHP</sequence>
<keyword evidence="3" id="KW-1185">Reference proteome</keyword>
<protein>
    <recommendedName>
        <fullName evidence="1">GIY-YIG catalytic domain-containing protein</fullName>
    </recommendedName>
</protein>
<accession>A0ABQ0WZH1</accession>
<evidence type="ECO:0000259" key="1">
    <source>
        <dbReference type="Pfam" id="PF20815"/>
    </source>
</evidence>
<gene>
    <name evidence="2" type="ORF">KFL01_00180</name>
</gene>